<dbReference type="EMBL" id="NMUH01000746">
    <property type="protein sequence ID" value="MQL84210.1"/>
    <property type="molecule type" value="Genomic_DNA"/>
</dbReference>
<keyword evidence="2" id="KW-1185">Reference proteome</keyword>
<dbReference type="AlphaFoldDB" id="A0A843UR38"/>
<accession>A0A843UR38</accession>
<gene>
    <name evidence="1" type="ORF">Taro_016712</name>
</gene>
<reference evidence="1" key="1">
    <citation type="submission" date="2017-07" db="EMBL/GenBank/DDBJ databases">
        <title>Taro Niue Genome Assembly and Annotation.</title>
        <authorList>
            <person name="Atibalentja N."/>
            <person name="Keating K."/>
            <person name="Fields C.J."/>
        </authorList>
    </citation>
    <scope>NUCLEOTIDE SEQUENCE</scope>
    <source>
        <strain evidence="1">Niue_2</strain>
        <tissue evidence="1">Leaf</tissue>
    </source>
</reference>
<sequence length="92" mass="10190">MACCQMPDARKYCPFRRGFRHKPSRPYSEGRAFDGAGYEAPGGGFWVPLGPECKNRTRNLEAALEMSWRLAIGPHPPAELGRAMMDPVHDGG</sequence>
<dbReference type="Proteomes" id="UP000652761">
    <property type="component" value="Unassembled WGS sequence"/>
</dbReference>
<evidence type="ECO:0000313" key="1">
    <source>
        <dbReference type="EMBL" id="MQL84210.1"/>
    </source>
</evidence>
<name>A0A843UR38_COLES</name>
<organism evidence="1 2">
    <name type="scientific">Colocasia esculenta</name>
    <name type="common">Wild taro</name>
    <name type="synonym">Arum esculentum</name>
    <dbReference type="NCBI Taxonomy" id="4460"/>
    <lineage>
        <taxon>Eukaryota</taxon>
        <taxon>Viridiplantae</taxon>
        <taxon>Streptophyta</taxon>
        <taxon>Embryophyta</taxon>
        <taxon>Tracheophyta</taxon>
        <taxon>Spermatophyta</taxon>
        <taxon>Magnoliopsida</taxon>
        <taxon>Liliopsida</taxon>
        <taxon>Araceae</taxon>
        <taxon>Aroideae</taxon>
        <taxon>Colocasieae</taxon>
        <taxon>Colocasia</taxon>
    </lineage>
</organism>
<evidence type="ECO:0000313" key="2">
    <source>
        <dbReference type="Proteomes" id="UP000652761"/>
    </source>
</evidence>
<comment type="caution">
    <text evidence="1">The sequence shown here is derived from an EMBL/GenBank/DDBJ whole genome shotgun (WGS) entry which is preliminary data.</text>
</comment>
<proteinExistence type="predicted"/>
<protein>
    <submittedName>
        <fullName evidence="1">Uncharacterized protein</fullName>
    </submittedName>
</protein>